<keyword evidence="3" id="KW-0645">Protease</keyword>
<dbReference type="InterPro" id="IPR013426">
    <property type="entry name" value="EpsH-like"/>
</dbReference>
<dbReference type="GO" id="GO:0006508">
    <property type="term" value="P:proteolysis"/>
    <property type="evidence" value="ECO:0007669"/>
    <property type="project" value="UniProtKB-KW"/>
</dbReference>
<keyword evidence="6 8" id="KW-1133">Transmembrane helix</keyword>
<keyword evidence="7 8" id="KW-0472">Membrane</keyword>
<evidence type="ECO:0000313" key="10">
    <source>
        <dbReference type="EMBL" id="QIE57636.1"/>
    </source>
</evidence>
<accession>A0A7M3T6K5</accession>
<keyword evidence="2" id="KW-1003">Cell membrane</keyword>
<dbReference type="NCBIfam" id="TIGR04178">
    <property type="entry name" value="exo_archaeo"/>
    <property type="match status" value="1"/>
</dbReference>
<sequence length="539" mass="59460">MVAINSGNNTAGAAAAHAARRFGPGFFLFILLIVSGVALFWNGFFALFEAWRLPEYSHGPLIPVLSFYLFLRQLNATPPPPQRVADRWPGVAVVVFTLLIALLGNVTHIPDIVTYAMILWFYGVLLVGFGWRYGRQYWPPVLHLVFMLPLPAFMYWQLSINLQFVSSEIGVALIRLMNIPVFLDGNVIDLGVYKLQVAEACSGLRYLFPVMSFSYIFAVLYQGPVWHKAVLLLSAAPITVLMNSFRIGMIGVMVDSYGIEQAEGFLHFFEGWVIFISCVLILFGMARLMQKIGGDRRPLAEALDLEFSGLGGQMARILSIRMSAGLAMIVLLTGGAGLGWHLAPERQIAEIQRDPLVLFPREIGSWRSGPAQILDPNVANVLGADDYHSAAFASPDAAAPVDLFIAYYYRQTEGDGIHSPEVCIPAGGWEMSKITPAAIQVEGADGETTRFSVNRAVIQKGLSKQLVYYWFEERGRRLTSDYMAKATTVVDALTMGRTDGGLVRVITPIGRGEPEGEADARLQAFLDDMLDVLPRFVPD</sequence>
<dbReference type="NCBIfam" id="TIGR02914">
    <property type="entry name" value="EpsI_fam"/>
    <property type="match status" value="1"/>
</dbReference>
<dbReference type="GO" id="GO:0005886">
    <property type="term" value="C:plasma membrane"/>
    <property type="evidence" value="ECO:0007669"/>
    <property type="project" value="UniProtKB-SubCell"/>
</dbReference>
<dbReference type="GO" id="GO:0008233">
    <property type="term" value="F:peptidase activity"/>
    <property type="evidence" value="ECO:0007669"/>
    <property type="project" value="UniProtKB-KW"/>
</dbReference>
<dbReference type="InterPro" id="IPR019127">
    <property type="entry name" value="Exosortase"/>
</dbReference>
<feature type="transmembrane region" description="Helical" evidence="8">
    <location>
        <begin position="265"/>
        <end position="288"/>
    </location>
</feature>
<evidence type="ECO:0000256" key="8">
    <source>
        <dbReference type="SAM" id="Phobius"/>
    </source>
</evidence>
<evidence type="ECO:0000256" key="1">
    <source>
        <dbReference type="ARBA" id="ARBA00004651"/>
    </source>
</evidence>
<evidence type="ECO:0000256" key="4">
    <source>
        <dbReference type="ARBA" id="ARBA00022692"/>
    </source>
</evidence>
<dbReference type="Pfam" id="PF11984">
    <property type="entry name" value="DUF3485"/>
    <property type="match status" value="1"/>
</dbReference>
<evidence type="ECO:0000256" key="6">
    <source>
        <dbReference type="ARBA" id="ARBA00022989"/>
    </source>
</evidence>
<dbReference type="NCBIfam" id="TIGR04152">
    <property type="entry name" value="exosort_VPLPA"/>
    <property type="match status" value="1"/>
</dbReference>
<protein>
    <submittedName>
        <fullName evidence="10">VPLPA-CTERM-specific exosortase XrtD</fullName>
        <ecNumber evidence="10">3.4.22.-</ecNumber>
    </submittedName>
</protein>
<evidence type="ECO:0000256" key="3">
    <source>
        <dbReference type="ARBA" id="ARBA00022670"/>
    </source>
</evidence>
<evidence type="ECO:0000256" key="2">
    <source>
        <dbReference type="ARBA" id="ARBA00022475"/>
    </source>
</evidence>
<feature type="domain" description="Methanolan biosynthesis EpsI" evidence="9">
    <location>
        <begin position="326"/>
        <end position="536"/>
    </location>
</feature>
<dbReference type="Pfam" id="PF09721">
    <property type="entry name" value="Exosortase_EpsH"/>
    <property type="match status" value="1"/>
</dbReference>
<gene>
    <name evidence="10" type="primary">xrtD</name>
    <name evidence="10" type="ORF">G5B40_20580</name>
</gene>
<dbReference type="InterPro" id="IPR026392">
    <property type="entry name" value="Exo/Archaeosortase_dom"/>
</dbReference>
<dbReference type="EMBL" id="CP049056">
    <property type="protein sequence ID" value="QIE57636.1"/>
    <property type="molecule type" value="Genomic_DNA"/>
</dbReference>
<keyword evidence="4 8" id="KW-0812">Transmembrane</keyword>
<feature type="transmembrane region" description="Helical" evidence="8">
    <location>
        <begin position="203"/>
        <end position="221"/>
    </location>
</feature>
<name>A0A7M3T6K5_9RHOB</name>
<dbReference type="InterPro" id="IPR026491">
    <property type="entry name" value="ExosortD_VPLPA"/>
</dbReference>
<feature type="transmembrane region" description="Helical" evidence="8">
    <location>
        <begin position="324"/>
        <end position="343"/>
    </location>
</feature>
<evidence type="ECO:0000313" key="11">
    <source>
        <dbReference type="Proteomes" id="UP000503336"/>
    </source>
</evidence>
<dbReference type="RefSeq" id="WP_165102917.1">
    <property type="nucleotide sequence ID" value="NZ_CP049056.1"/>
</dbReference>
<feature type="transmembrane region" description="Helical" evidence="8">
    <location>
        <begin position="230"/>
        <end position="253"/>
    </location>
</feature>
<keyword evidence="11" id="KW-1185">Reference proteome</keyword>
<comment type="subcellular location">
    <subcellularLocation>
        <location evidence="1">Cell membrane</location>
        <topology evidence="1">Multi-pass membrane protein</topology>
    </subcellularLocation>
</comment>
<dbReference type="NCBIfam" id="TIGR02602">
    <property type="entry name" value="8TM_EpsH"/>
    <property type="match status" value="1"/>
</dbReference>
<feature type="transmembrane region" description="Helical" evidence="8">
    <location>
        <begin position="26"/>
        <end position="48"/>
    </location>
</feature>
<dbReference type="InterPro" id="IPR014263">
    <property type="entry name" value="Methanolan_biosynth_EpsI"/>
</dbReference>
<feature type="transmembrane region" description="Helical" evidence="8">
    <location>
        <begin position="88"/>
        <end position="106"/>
    </location>
</feature>
<keyword evidence="5 10" id="KW-0378">Hydrolase</keyword>
<evidence type="ECO:0000259" key="9">
    <source>
        <dbReference type="Pfam" id="PF11984"/>
    </source>
</evidence>
<organism evidence="10 11">
    <name type="scientific">Pikeienuella piscinae</name>
    <dbReference type="NCBI Taxonomy" id="2748098"/>
    <lineage>
        <taxon>Bacteria</taxon>
        <taxon>Pseudomonadati</taxon>
        <taxon>Pseudomonadota</taxon>
        <taxon>Alphaproteobacteria</taxon>
        <taxon>Rhodobacterales</taxon>
        <taxon>Paracoccaceae</taxon>
        <taxon>Pikeienuella</taxon>
    </lineage>
</organism>
<proteinExistence type="predicted"/>
<dbReference type="KEGG" id="hdh:G5B40_20580"/>
<evidence type="ECO:0000256" key="5">
    <source>
        <dbReference type="ARBA" id="ARBA00022801"/>
    </source>
</evidence>
<evidence type="ECO:0000256" key="7">
    <source>
        <dbReference type="ARBA" id="ARBA00023136"/>
    </source>
</evidence>
<reference evidence="10 11" key="1">
    <citation type="submission" date="2020-02" db="EMBL/GenBank/DDBJ databases">
        <title>complete genome sequence of Rhodobacteraceae bacterium.</title>
        <authorList>
            <person name="Park J."/>
            <person name="Kim Y.-S."/>
            <person name="Kim K.-H."/>
        </authorList>
    </citation>
    <scope>NUCLEOTIDE SEQUENCE [LARGE SCALE GENOMIC DNA]</scope>
    <source>
        <strain evidence="10 11">RR4-56</strain>
    </source>
</reference>
<feature type="transmembrane region" description="Helical" evidence="8">
    <location>
        <begin position="137"/>
        <end position="156"/>
    </location>
</feature>
<dbReference type="Proteomes" id="UP000503336">
    <property type="component" value="Chromosome"/>
</dbReference>
<feature type="transmembrane region" description="Helical" evidence="8">
    <location>
        <begin position="113"/>
        <end position="131"/>
    </location>
</feature>
<dbReference type="EC" id="3.4.22.-" evidence="10"/>
<dbReference type="AlphaFoldDB" id="A0A7M3T6K5"/>